<feature type="transmembrane region" description="Helical" evidence="7">
    <location>
        <begin position="480"/>
        <end position="499"/>
    </location>
</feature>
<accession>A0A1M7P8A8</accession>
<evidence type="ECO:0000256" key="6">
    <source>
        <dbReference type="ARBA" id="ARBA00023136"/>
    </source>
</evidence>
<keyword evidence="3" id="KW-1003">Cell membrane</keyword>
<feature type="domain" description="ABC3 transporter permease C-terminal" evidence="8">
    <location>
        <begin position="252"/>
        <end position="376"/>
    </location>
</feature>
<dbReference type="OrthoDB" id="9780560at2"/>
<feature type="transmembrane region" description="Helical" evidence="7">
    <location>
        <begin position="344"/>
        <end position="365"/>
    </location>
</feature>
<evidence type="ECO:0000313" key="10">
    <source>
        <dbReference type="EMBL" id="SHN12948.1"/>
    </source>
</evidence>
<sequence length="838" mass="86792">MLRYVLSSVRAHKGRLLLTALAITLGVSLVAATFVVIDTWRAAADASAHHRPRGVDVVVGHDGDEPVPAALMDRLERVEGVASTTGVVVGVAQILGRDGHPVAGRDPMARTIDASFDDSLRAGRVPARPGEVVIDPATAASERYRVGDEIRIVSSASLPEPVTVVGLLDPPEQPGAAFVGVHPSAARDLLARPGLVSFVEVRGTPGTDERVLRDRVSAVVGEQYPVITGSELQAEVDSAAEPDPLFTTIFLIASLVALFIGAFLIRNTYTIVLASRARELALLRCVGAQRRQLRRAVLLEAAIVGTVASLGGLVLGVAIGWGVAALLEAAGAVPVDVTGRMPRLLPRTVAITLAVGVVTALISAWGPARRATRVPPIAALRGEVYVLDRRVRRVRAIVGGLASLCGIGLLLAGGLADPAADALVRVGAGLTVVGVLVLGPVSTPPIARLVGRLIHPGRGVAGRLAAENAVRSPRRTAATVLPLVIGLALVGFLTTLAAGSRASATGGFDHAFRADFQARAFSPDASMSPAVPRRLEALPEVAVVAAIQSADAELTARDREAAGIGLVGVDPSRLAATLALNGNLADVTDGGIALRRSVARERGVTVGSSVRVRGAGDSERTFVVRAIYDTSGFGDLVASRIADFDAVITPADFRRLIGDPGVTTVYASLRDGVPPDRARTAIGRSLAGHPTVEITSRAELRGQLAADLDPALRVYFSLFGLMIVIALFGIANTLALSVLERVREIGLLRVVGMQRRQIRAMLCWEAATVAATGAVIGLALGSLVGWATTRALNLSATDVPVALLVACAGGAVLASLLAAALPGRRAARVDVLRALATE</sequence>
<proteinExistence type="inferred from homology"/>
<dbReference type="EMBL" id="FRCS01000003">
    <property type="protein sequence ID" value="SHN12948.1"/>
    <property type="molecule type" value="Genomic_DNA"/>
</dbReference>
<evidence type="ECO:0000259" key="9">
    <source>
        <dbReference type="Pfam" id="PF12704"/>
    </source>
</evidence>
<evidence type="ECO:0000313" key="11">
    <source>
        <dbReference type="Proteomes" id="UP000184440"/>
    </source>
</evidence>
<dbReference type="InterPro" id="IPR025857">
    <property type="entry name" value="MacB_PCD"/>
</dbReference>
<protein>
    <submittedName>
        <fullName evidence="10">Putative ABC transport system permease protein</fullName>
    </submittedName>
</protein>
<dbReference type="Pfam" id="PF02687">
    <property type="entry name" value="FtsX"/>
    <property type="match status" value="2"/>
</dbReference>
<evidence type="ECO:0000256" key="2">
    <source>
        <dbReference type="ARBA" id="ARBA00005236"/>
    </source>
</evidence>
<gene>
    <name evidence="10" type="ORF">SAMN05443668_10352</name>
</gene>
<evidence type="ECO:0000256" key="5">
    <source>
        <dbReference type="ARBA" id="ARBA00022989"/>
    </source>
</evidence>
<dbReference type="RefSeq" id="WP_073255435.1">
    <property type="nucleotide sequence ID" value="NZ_FRCS01000003.1"/>
</dbReference>
<dbReference type="STRING" id="134849.SAMN05443668_10352"/>
<keyword evidence="6 7" id="KW-0472">Membrane</keyword>
<keyword evidence="4 7" id="KW-0812">Transmembrane</keyword>
<name>A0A1M7P8A8_9ACTN</name>
<feature type="transmembrane region" description="Helical" evidence="7">
    <location>
        <begin position="714"/>
        <end position="739"/>
    </location>
</feature>
<evidence type="ECO:0000256" key="3">
    <source>
        <dbReference type="ARBA" id="ARBA00022475"/>
    </source>
</evidence>
<feature type="transmembrane region" description="Helical" evidence="7">
    <location>
        <begin position="297"/>
        <end position="324"/>
    </location>
</feature>
<feature type="domain" description="MacB-like periplasmic core" evidence="9">
    <location>
        <begin position="476"/>
        <end position="682"/>
    </location>
</feature>
<reference evidence="10 11" key="1">
    <citation type="submission" date="2016-11" db="EMBL/GenBank/DDBJ databases">
        <authorList>
            <person name="Jaros S."/>
            <person name="Januszkiewicz K."/>
            <person name="Wedrychowicz H."/>
        </authorList>
    </citation>
    <scope>NUCLEOTIDE SEQUENCE [LARGE SCALE GENOMIC DNA]</scope>
    <source>
        <strain evidence="10 11">DSM 46144</strain>
    </source>
</reference>
<dbReference type="PANTHER" id="PTHR30489">
    <property type="entry name" value="LIPOPROTEIN-RELEASING SYSTEM TRANSMEMBRANE PROTEIN LOLE"/>
    <property type="match status" value="1"/>
</dbReference>
<dbReference type="GO" id="GO:0098797">
    <property type="term" value="C:plasma membrane protein complex"/>
    <property type="evidence" value="ECO:0007669"/>
    <property type="project" value="TreeGrafter"/>
</dbReference>
<feature type="transmembrane region" description="Helical" evidence="7">
    <location>
        <begin position="422"/>
        <end position="442"/>
    </location>
</feature>
<keyword evidence="5 7" id="KW-1133">Transmembrane helix</keyword>
<feature type="transmembrane region" description="Helical" evidence="7">
    <location>
        <begin position="799"/>
        <end position="821"/>
    </location>
</feature>
<organism evidence="10 11">
    <name type="scientific">Cryptosporangium aurantiacum</name>
    <dbReference type="NCBI Taxonomy" id="134849"/>
    <lineage>
        <taxon>Bacteria</taxon>
        <taxon>Bacillati</taxon>
        <taxon>Actinomycetota</taxon>
        <taxon>Actinomycetes</taxon>
        <taxon>Cryptosporangiales</taxon>
        <taxon>Cryptosporangiaceae</taxon>
        <taxon>Cryptosporangium</taxon>
    </lineage>
</organism>
<keyword evidence="11" id="KW-1185">Reference proteome</keyword>
<feature type="domain" description="MacB-like periplasmic core" evidence="9">
    <location>
        <begin position="17"/>
        <end position="216"/>
    </location>
</feature>
<evidence type="ECO:0000256" key="7">
    <source>
        <dbReference type="SAM" id="Phobius"/>
    </source>
</evidence>
<dbReference type="InterPro" id="IPR051447">
    <property type="entry name" value="Lipoprotein-release_system"/>
</dbReference>
<dbReference type="Pfam" id="PF12704">
    <property type="entry name" value="MacB_PCD"/>
    <property type="match status" value="2"/>
</dbReference>
<dbReference type="InterPro" id="IPR003838">
    <property type="entry name" value="ABC3_permease_C"/>
</dbReference>
<evidence type="ECO:0000256" key="4">
    <source>
        <dbReference type="ARBA" id="ARBA00022692"/>
    </source>
</evidence>
<feature type="domain" description="ABC3 transporter permease C-terminal" evidence="8">
    <location>
        <begin position="717"/>
        <end position="829"/>
    </location>
</feature>
<comment type="subcellular location">
    <subcellularLocation>
        <location evidence="1">Cell membrane</location>
        <topology evidence="1">Multi-pass membrane protein</topology>
    </subcellularLocation>
</comment>
<evidence type="ECO:0000256" key="1">
    <source>
        <dbReference type="ARBA" id="ARBA00004651"/>
    </source>
</evidence>
<dbReference type="Proteomes" id="UP000184440">
    <property type="component" value="Unassembled WGS sequence"/>
</dbReference>
<feature type="transmembrane region" description="Helical" evidence="7">
    <location>
        <begin position="396"/>
        <end position="416"/>
    </location>
</feature>
<dbReference type="PANTHER" id="PTHR30489:SF0">
    <property type="entry name" value="LIPOPROTEIN-RELEASING SYSTEM TRANSMEMBRANE PROTEIN LOLE"/>
    <property type="match status" value="1"/>
</dbReference>
<feature type="transmembrane region" description="Helical" evidence="7">
    <location>
        <begin position="760"/>
        <end position="787"/>
    </location>
</feature>
<dbReference type="AlphaFoldDB" id="A0A1M7P8A8"/>
<comment type="similarity">
    <text evidence="2">Belongs to the ABC-4 integral membrane protein family. LolC/E subfamily.</text>
</comment>
<dbReference type="GO" id="GO:0044874">
    <property type="term" value="P:lipoprotein localization to outer membrane"/>
    <property type="evidence" value="ECO:0007669"/>
    <property type="project" value="TreeGrafter"/>
</dbReference>
<feature type="transmembrane region" description="Helical" evidence="7">
    <location>
        <begin position="245"/>
        <end position="265"/>
    </location>
</feature>
<evidence type="ECO:0000259" key="8">
    <source>
        <dbReference type="Pfam" id="PF02687"/>
    </source>
</evidence>